<name>A0A852VLY3_9MICO</name>
<proteinExistence type="predicted"/>
<comment type="caution">
    <text evidence="1">The sequence shown here is derived from an EMBL/GenBank/DDBJ whole genome shotgun (WGS) entry which is preliminary data.</text>
</comment>
<evidence type="ECO:0000313" key="1">
    <source>
        <dbReference type="EMBL" id="NYF98087.1"/>
    </source>
</evidence>
<dbReference type="Proteomes" id="UP000554054">
    <property type="component" value="Unassembled WGS sequence"/>
</dbReference>
<organism evidence="1 2">
    <name type="scientific">Janibacter cremeus</name>
    <dbReference type="NCBI Taxonomy" id="1285192"/>
    <lineage>
        <taxon>Bacteria</taxon>
        <taxon>Bacillati</taxon>
        <taxon>Actinomycetota</taxon>
        <taxon>Actinomycetes</taxon>
        <taxon>Micrococcales</taxon>
        <taxon>Intrasporangiaceae</taxon>
        <taxon>Janibacter</taxon>
    </lineage>
</organism>
<dbReference type="EMBL" id="JACCAE010000001">
    <property type="protein sequence ID" value="NYF98087.1"/>
    <property type="molecule type" value="Genomic_DNA"/>
</dbReference>
<accession>A0A852VLY3</accession>
<keyword evidence="2" id="KW-1185">Reference proteome</keyword>
<evidence type="ECO:0000313" key="2">
    <source>
        <dbReference type="Proteomes" id="UP000554054"/>
    </source>
</evidence>
<dbReference type="AlphaFoldDB" id="A0A852VLY3"/>
<protein>
    <submittedName>
        <fullName evidence="1">Uncharacterized protein</fullName>
    </submittedName>
</protein>
<sequence>MSSMSGEALAPAVLMTLEPLMRKQGSRALRTSR</sequence>
<reference evidence="1 2" key="1">
    <citation type="submission" date="2020-07" db="EMBL/GenBank/DDBJ databases">
        <title>Sequencing the genomes of 1000 actinobacteria strains.</title>
        <authorList>
            <person name="Klenk H.-P."/>
        </authorList>
    </citation>
    <scope>NUCLEOTIDE SEQUENCE [LARGE SCALE GENOMIC DNA]</scope>
    <source>
        <strain evidence="1 2">DSM 26154</strain>
    </source>
</reference>
<gene>
    <name evidence="1" type="ORF">BJY20_001479</name>
</gene>